<keyword evidence="2 6" id="KW-0808">Transferase</keyword>
<gene>
    <name evidence="9" type="ORF">BB561_004780</name>
</gene>
<dbReference type="Proteomes" id="UP000245383">
    <property type="component" value="Unassembled WGS sequence"/>
</dbReference>
<dbReference type="InterPro" id="IPR022673">
    <property type="entry name" value="Hexokinase_C"/>
</dbReference>
<dbReference type="PANTHER" id="PTHR19443">
    <property type="entry name" value="HEXOKINASE"/>
    <property type="match status" value="1"/>
</dbReference>
<name>A0A2T9YEB0_9FUNG</name>
<comment type="similarity">
    <text evidence="1 6">Belongs to the hexokinase family.</text>
</comment>
<dbReference type="Gene3D" id="3.30.420.40">
    <property type="match status" value="1"/>
</dbReference>
<evidence type="ECO:0000313" key="9">
    <source>
        <dbReference type="EMBL" id="PVU90678.1"/>
    </source>
</evidence>
<keyword evidence="3 6" id="KW-0547">Nucleotide-binding</keyword>
<protein>
    <recommendedName>
        <fullName evidence="6">Phosphotransferase</fullName>
        <ecNumber evidence="6">2.7.1.-</ecNumber>
    </recommendedName>
</protein>
<dbReference type="Pfam" id="PF03727">
    <property type="entry name" value="Hexokinase_2"/>
    <property type="match status" value="1"/>
</dbReference>
<dbReference type="PROSITE" id="PS51748">
    <property type="entry name" value="HEXOKINASE_2"/>
    <property type="match status" value="1"/>
</dbReference>
<evidence type="ECO:0000259" key="7">
    <source>
        <dbReference type="Pfam" id="PF00349"/>
    </source>
</evidence>
<dbReference type="Pfam" id="PF00349">
    <property type="entry name" value="Hexokinase_1"/>
    <property type="match status" value="1"/>
</dbReference>
<dbReference type="OrthoDB" id="419537at2759"/>
<dbReference type="Gene3D" id="1.10.287.1250">
    <property type="match status" value="1"/>
</dbReference>
<keyword evidence="5 6" id="KW-0067">ATP-binding</keyword>
<dbReference type="GO" id="GO:0005524">
    <property type="term" value="F:ATP binding"/>
    <property type="evidence" value="ECO:0007669"/>
    <property type="project" value="UniProtKB-UniRule"/>
</dbReference>
<dbReference type="PRINTS" id="PR00475">
    <property type="entry name" value="HEXOKINASE"/>
</dbReference>
<evidence type="ECO:0000256" key="6">
    <source>
        <dbReference type="RuleBase" id="RU362007"/>
    </source>
</evidence>
<proteinExistence type="inferred from homology"/>
<dbReference type="GO" id="GO:0001678">
    <property type="term" value="P:intracellular glucose homeostasis"/>
    <property type="evidence" value="ECO:0007669"/>
    <property type="project" value="InterPro"/>
</dbReference>
<accession>A0A2T9YEB0</accession>
<evidence type="ECO:0000256" key="3">
    <source>
        <dbReference type="ARBA" id="ARBA00022741"/>
    </source>
</evidence>
<feature type="domain" description="Hexokinase C-terminal" evidence="8">
    <location>
        <begin position="222"/>
        <end position="461"/>
    </location>
</feature>
<sequence>MPDNSSINLINIPDASPYLNTLLKQIYDEFYVSDEKVDEIIKGFHDEMRAGLDEHNVLLPMIPSYVTGRPTGKESGSYLALDLGGTNLRVCLVTLNGDSTFDMIQQKFTISQEAKDFTLFDWIAQCVDIFLEENKISYDDFTKPTPCAFTFSFPIDQTGIARGNLIMWNKGFSVPNAVGRDIVTLTQNAFTRKHVNVKIVAIINDTIGSLMASAYTNPNCYMGIIFGTGTNACYWEKVSNIKKWSTGNLDRNPDEMIVNMEWGAFDNKLQVLPFTPHDNKLNRKSQNHGLQVFEKMISGMYLGEVIRNAILWLVDRRVLFGGRSSEILNNAYSLDTAYVSVIVADDSPNLDEVRMFIESTLSIPGTTFTDRAVVKNVCKLIGGRAKRLSAAAMCAVLLWRPEVLDNPITIGVDGSMYQFYPKFAESLKVEAIRVLGKEKADNLNIILSKDGSGVGAAVVAMTVSKPAH</sequence>
<dbReference type="AlphaFoldDB" id="A0A2T9YEB0"/>
<keyword evidence="10" id="KW-1185">Reference proteome</keyword>
<dbReference type="GO" id="GO:0006006">
    <property type="term" value="P:glucose metabolic process"/>
    <property type="evidence" value="ECO:0007669"/>
    <property type="project" value="TreeGrafter"/>
</dbReference>
<dbReference type="GO" id="GO:0005739">
    <property type="term" value="C:mitochondrion"/>
    <property type="evidence" value="ECO:0007669"/>
    <property type="project" value="TreeGrafter"/>
</dbReference>
<dbReference type="InterPro" id="IPR001312">
    <property type="entry name" value="Hexokinase"/>
</dbReference>
<dbReference type="GO" id="GO:0004340">
    <property type="term" value="F:glucokinase activity"/>
    <property type="evidence" value="ECO:0007669"/>
    <property type="project" value="TreeGrafter"/>
</dbReference>
<evidence type="ECO:0000256" key="5">
    <source>
        <dbReference type="ARBA" id="ARBA00022840"/>
    </source>
</evidence>
<dbReference type="GO" id="GO:0006096">
    <property type="term" value="P:glycolytic process"/>
    <property type="evidence" value="ECO:0007669"/>
    <property type="project" value="UniProtKB-UniPathway"/>
</dbReference>
<dbReference type="GO" id="GO:0005829">
    <property type="term" value="C:cytosol"/>
    <property type="evidence" value="ECO:0007669"/>
    <property type="project" value="TreeGrafter"/>
</dbReference>
<dbReference type="EC" id="2.7.1.-" evidence="6"/>
<organism evidence="9 10">
    <name type="scientific">Smittium simulii</name>
    <dbReference type="NCBI Taxonomy" id="133385"/>
    <lineage>
        <taxon>Eukaryota</taxon>
        <taxon>Fungi</taxon>
        <taxon>Fungi incertae sedis</taxon>
        <taxon>Zoopagomycota</taxon>
        <taxon>Kickxellomycotina</taxon>
        <taxon>Harpellomycetes</taxon>
        <taxon>Harpellales</taxon>
        <taxon>Legeriomycetaceae</taxon>
        <taxon>Smittium</taxon>
    </lineage>
</organism>
<dbReference type="EMBL" id="MBFR01000244">
    <property type="protein sequence ID" value="PVU90678.1"/>
    <property type="molecule type" value="Genomic_DNA"/>
</dbReference>
<dbReference type="CDD" id="cd24018">
    <property type="entry name" value="ASKHA_NBD_HK_fungi"/>
    <property type="match status" value="1"/>
</dbReference>
<dbReference type="PANTHER" id="PTHR19443:SF30">
    <property type="entry name" value="GLUCOKINASE-1-RELATED"/>
    <property type="match status" value="1"/>
</dbReference>
<evidence type="ECO:0000313" key="10">
    <source>
        <dbReference type="Proteomes" id="UP000245383"/>
    </source>
</evidence>
<keyword evidence="6" id="KW-0324">Glycolysis</keyword>
<evidence type="ECO:0000256" key="1">
    <source>
        <dbReference type="ARBA" id="ARBA00009225"/>
    </source>
</evidence>
<feature type="domain" description="Hexokinase N-terminal" evidence="7">
    <location>
        <begin position="23"/>
        <end position="215"/>
    </location>
</feature>
<dbReference type="InterPro" id="IPR022672">
    <property type="entry name" value="Hexokinase_N"/>
</dbReference>
<evidence type="ECO:0000259" key="8">
    <source>
        <dbReference type="Pfam" id="PF03727"/>
    </source>
</evidence>
<keyword evidence="4 6" id="KW-0418">Kinase</keyword>
<comment type="caution">
    <text evidence="9">The sequence shown here is derived from an EMBL/GenBank/DDBJ whole genome shotgun (WGS) entry which is preliminary data.</text>
</comment>
<evidence type="ECO:0000256" key="4">
    <source>
        <dbReference type="ARBA" id="ARBA00022777"/>
    </source>
</evidence>
<dbReference type="UniPathway" id="UPA00109">
    <property type="reaction ID" value="UER00180"/>
</dbReference>
<dbReference type="InterPro" id="IPR043129">
    <property type="entry name" value="ATPase_NBD"/>
</dbReference>
<dbReference type="GO" id="GO:0005536">
    <property type="term" value="F:D-glucose binding"/>
    <property type="evidence" value="ECO:0007669"/>
    <property type="project" value="InterPro"/>
</dbReference>
<reference evidence="9 10" key="1">
    <citation type="journal article" date="2018" name="MBio">
        <title>Comparative Genomics Reveals the Core Gene Toolbox for the Fungus-Insect Symbiosis.</title>
        <authorList>
            <person name="Wang Y."/>
            <person name="Stata M."/>
            <person name="Wang W."/>
            <person name="Stajich J.E."/>
            <person name="White M.M."/>
            <person name="Moncalvo J.M."/>
        </authorList>
    </citation>
    <scope>NUCLEOTIDE SEQUENCE [LARGE SCALE GENOMIC DNA]</scope>
    <source>
        <strain evidence="9 10">SWE-8-4</strain>
    </source>
</reference>
<dbReference type="SUPFAM" id="SSF53067">
    <property type="entry name" value="Actin-like ATPase domain"/>
    <property type="match status" value="2"/>
</dbReference>
<evidence type="ECO:0000256" key="2">
    <source>
        <dbReference type="ARBA" id="ARBA00022679"/>
    </source>
</evidence>
<dbReference type="Gene3D" id="3.40.367.20">
    <property type="match status" value="1"/>
</dbReference>
<dbReference type="STRING" id="133385.A0A2T9YEB0"/>
<dbReference type="GO" id="GO:0008865">
    <property type="term" value="F:fructokinase activity"/>
    <property type="evidence" value="ECO:0007669"/>
    <property type="project" value="TreeGrafter"/>
</dbReference>